<dbReference type="AlphaFoldDB" id="A0A1A9ZVG1"/>
<accession>A0A1A9ZVG1</accession>
<dbReference type="EnsemblMetazoa" id="GPAI026296-RA">
    <property type="protein sequence ID" value="GPAI026296-PA"/>
    <property type="gene ID" value="GPAI026296"/>
</dbReference>
<protein>
    <submittedName>
        <fullName evidence="1">Uncharacterized protein</fullName>
    </submittedName>
</protein>
<dbReference type="VEuPathDB" id="VectorBase:GPAI026296"/>
<reference evidence="1" key="2">
    <citation type="submission" date="2020-05" db="UniProtKB">
        <authorList>
            <consortium name="EnsemblMetazoa"/>
        </authorList>
    </citation>
    <scope>IDENTIFICATION</scope>
    <source>
        <strain evidence="1">IAEA</strain>
    </source>
</reference>
<dbReference type="Proteomes" id="UP000092445">
    <property type="component" value="Unassembled WGS sequence"/>
</dbReference>
<organism evidence="1 2">
    <name type="scientific">Glossina pallidipes</name>
    <name type="common">Tsetse fly</name>
    <dbReference type="NCBI Taxonomy" id="7398"/>
    <lineage>
        <taxon>Eukaryota</taxon>
        <taxon>Metazoa</taxon>
        <taxon>Ecdysozoa</taxon>
        <taxon>Arthropoda</taxon>
        <taxon>Hexapoda</taxon>
        <taxon>Insecta</taxon>
        <taxon>Pterygota</taxon>
        <taxon>Neoptera</taxon>
        <taxon>Endopterygota</taxon>
        <taxon>Diptera</taxon>
        <taxon>Brachycera</taxon>
        <taxon>Muscomorpha</taxon>
        <taxon>Hippoboscoidea</taxon>
        <taxon>Glossinidae</taxon>
        <taxon>Glossina</taxon>
    </lineage>
</organism>
<reference evidence="2" key="1">
    <citation type="submission" date="2014-03" db="EMBL/GenBank/DDBJ databases">
        <authorList>
            <person name="Aksoy S."/>
            <person name="Warren W."/>
            <person name="Wilson R.K."/>
        </authorList>
    </citation>
    <scope>NUCLEOTIDE SEQUENCE [LARGE SCALE GENOMIC DNA]</scope>
    <source>
        <strain evidence="2">IAEA</strain>
    </source>
</reference>
<keyword evidence="2" id="KW-1185">Reference proteome</keyword>
<evidence type="ECO:0000313" key="1">
    <source>
        <dbReference type="EnsemblMetazoa" id="GPAI026296-PA"/>
    </source>
</evidence>
<proteinExistence type="predicted"/>
<evidence type="ECO:0000313" key="2">
    <source>
        <dbReference type="Proteomes" id="UP000092445"/>
    </source>
</evidence>
<name>A0A1A9ZVG1_GLOPL</name>
<sequence>MREELNFELISATTTTRSSPDTIACHQHDVNLFLEFDPQHEHSILPFPSLFSLRPFIDLLILLINTEEHEELLMGIVYLLSSQDI</sequence>